<accession>A0A2N1JFR1</accession>
<dbReference type="GO" id="GO:0005740">
    <property type="term" value="C:mitochondrial envelope"/>
    <property type="evidence" value="ECO:0007669"/>
    <property type="project" value="InterPro"/>
</dbReference>
<feature type="binding site" evidence="3">
    <location>
        <position position="114"/>
    </location>
    <ligand>
        <name>Zn(2+)</name>
        <dbReference type="ChEBI" id="CHEBI:29105"/>
    </ligand>
</feature>
<dbReference type="PROSITE" id="PS51359">
    <property type="entry name" value="COX5B_2"/>
    <property type="match status" value="1"/>
</dbReference>
<evidence type="ECO:0000256" key="3">
    <source>
        <dbReference type="PIRSR" id="PIRSR602124-2"/>
    </source>
</evidence>
<dbReference type="InterPro" id="IPR036972">
    <property type="entry name" value="Cyt_c_oxidase_su5b_sf"/>
</dbReference>
<keyword evidence="1 3" id="KW-0479">Metal-binding</keyword>
<dbReference type="GO" id="GO:0045277">
    <property type="term" value="C:respiratory chain complex IV"/>
    <property type="evidence" value="ECO:0007669"/>
    <property type="project" value="InterPro"/>
</dbReference>
<dbReference type="RefSeq" id="XP_056061307.1">
    <property type="nucleotide sequence ID" value="XM_056205332.1"/>
</dbReference>
<feature type="binding site" evidence="3">
    <location>
        <position position="130"/>
    </location>
    <ligand>
        <name>Zn(2+)</name>
        <dbReference type="ChEBI" id="CHEBI:29105"/>
    </ligand>
</feature>
<reference evidence="5 6" key="1">
    <citation type="submission" date="2017-10" db="EMBL/GenBank/DDBJ databases">
        <title>A novel species of cold-tolerant Malassezia isolated from bats.</title>
        <authorList>
            <person name="Lorch J.M."/>
            <person name="Palmer J.M."/>
            <person name="Vanderwolf K.J."/>
            <person name="Schmidt K.Z."/>
            <person name="Verant M.L."/>
            <person name="Weller T.J."/>
            <person name="Blehert D.S."/>
        </authorList>
    </citation>
    <scope>NUCLEOTIDE SEQUENCE [LARGE SCALE GENOMIC DNA]</scope>
    <source>
        <strain evidence="5 6">NWHC:44797-103</strain>
    </source>
</reference>
<dbReference type="Pfam" id="PF01215">
    <property type="entry name" value="COX5B"/>
    <property type="match status" value="1"/>
</dbReference>
<keyword evidence="6" id="KW-1185">Reference proteome</keyword>
<name>A0A2N1JFR1_9BASI</name>
<proteinExistence type="predicted"/>
<evidence type="ECO:0000256" key="2">
    <source>
        <dbReference type="ARBA" id="ARBA00022833"/>
    </source>
</evidence>
<dbReference type="InterPro" id="IPR002124">
    <property type="entry name" value="Cyt_c_oxidase_su5b"/>
</dbReference>
<protein>
    <submittedName>
        <fullName evidence="5">Cox4p</fullName>
    </submittedName>
</protein>
<feature type="binding site" evidence="3">
    <location>
        <position position="133"/>
    </location>
    <ligand>
        <name>Zn(2+)</name>
        <dbReference type="ChEBI" id="CHEBI:29105"/>
    </ligand>
</feature>
<dbReference type="Gene3D" id="2.60.11.10">
    <property type="entry name" value="Cytochrome c oxidase, subunit Vb"/>
    <property type="match status" value="1"/>
</dbReference>
<evidence type="ECO:0000313" key="6">
    <source>
        <dbReference type="Proteomes" id="UP000232875"/>
    </source>
</evidence>
<dbReference type="PANTHER" id="PTHR10122:SF0">
    <property type="entry name" value="CYTOCHROME C OXIDASE SUBUNIT 5B, ISOFORM A-RELATED"/>
    <property type="match status" value="1"/>
</dbReference>
<keyword evidence="2 3" id="KW-0862">Zinc</keyword>
<dbReference type="AlphaFoldDB" id="A0A2N1JFR1"/>
<dbReference type="OrthoDB" id="10249250at2759"/>
<dbReference type="GO" id="GO:0006123">
    <property type="term" value="P:mitochondrial electron transport, cytochrome c to oxygen"/>
    <property type="evidence" value="ECO:0007669"/>
    <property type="project" value="InterPro"/>
</dbReference>
<feature type="region of interest" description="Disordered" evidence="4">
    <location>
        <begin position="37"/>
        <end position="58"/>
    </location>
</feature>
<sequence length="150" mass="16581">MSFLTSRIALASRVSTRSALSVPARNFATSIRLRGEAPPILQGTGPKRGEIGSDEQQSTGLERFELMGKLHGVDVFDFGPLEADRIGTLEKPIVVPSMYPEQIIGCTGFPAESHETLWFTLKKDKKFTRCSRCGSVYTMDFRGVEGQDEH</sequence>
<gene>
    <name evidence="5" type="primary">COX4</name>
    <name evidence="5" type="ORF">MVES_000434</name>
</gene>
<dbReference type="EMBL" id="KZ454987">
    <property type="protein sequence ID" value="PKI85378.1"/>
    <property type="molecule type" value="Genomic_DNA"/>
</dbReference>
<dbReference type="GO" id="GO:0046872">
    <property type="term" value="F:metal ion binding"/>
    <property type="evidence" value="ECO:0007669"/>
    <property type="project" value="UniProtKB-KW"/>
</dbReference>
<organism evidence="5 6">
    <name type="scientific">Malassezia vespertilionis</name>
    <dbReference type="NCBI Taxonomy" id="2020962"/>
    <lineage>
        <taxon>Eukaryota</taxon>
        <taxon>Fungi</taxon>
        <taxon>Dikarya</taxon>
        <taxon>Basidiomycota</taxon>
        <taxon>Ustilaginomycotina</taxon>
        <taxon>Malasseziomycetes</taxon>
        <taxon>Malasseziales</taxon>
        <taxon>Malasseziaceae</taxon>
        <taxon>Malassezia</taxon>
    </lineage>
</organism>
<feature type="binding site" evidence="3">
    <location>
        <position position="106"/>
    </location>
    <ligand>
        <name>Zn(2+)</name>
        <dbReference type="ChEBI" id="CHEBI:29105"/>
    </ligand>
</feature>
<dbReference type="CDD" id="cd00924">
    <property type="entry name" value="Cyt_c_Oxidase_Vb"/>
    <property type="match status" value="1"/>
</dbReference>
<dbReference type="GeneID" id="80899979"/>
<dbReference type="STRING" id="2020962.A0A2N1JFR1"/>
<evidence type="ECO:0000313" key="5">
    <source>
        <dbReference type="EMBL" id="PKI85378.1"/>
    </source>
</evidence>
<dbReference type="SUPFAM" id="SSF57802">
    <property type="entry name" value="Rubredoxin-like"/>
    <property type="match status" value="1"/>
</dbReference>
<dbReference type="PANTHER" id="PTHR10122">
    <property type="entry name" value="CYTOCHROME C OXIDASE SUBUNIT 5B, MITOCHONDRIAL"/>
    <property type="match status" value="1"/>
</dbReference>
<dbReference type="Proteomes" id="UP000232875">
    <property type="component" value="Unassembled WGS sequence"/>
</dbReference>
<evidence type="ECO:0000256" key="4">
    <source>
        <dbReference type="SAM" id="MobiDB-lite"/>
    </source>
</evidence>
<evidence type="ECO:0000256" key="1">
    <source>
        <dbReference type="ARBA" id="ARBA00022723"/>
    </source>
</evidence>